<feature type="compositionally biased region" description="Basic and acidic residues" evidence="2">
    <location>
        <begin position="601"/>
        <end position="624"/>
    </location>
</feature>
<dbReference type="GO" id="GO:0005634">
    <property type="term" value="C:nucleus"/>
    <property type="evidence" value="ECO:0007669"/>
    <property type="project" value="UniProtKB-SubCell"/>
</dbReference>
<keyword evidence="1" id="KW-0863">Zinc-finger</keyword>
<dbReference type="GO" id="GO:0006355">
    <property type="term" value="P:regulation of DNA-templated transcription"/>
    <property type="evidence" value="ECO:0007669"/>
    <property type="project" value="UniProtKB-UniRule"/>
</dbReference>
<comment type="subcellular location">
    <subcellularLocation>
        <location evidence="1">Nucleus</location>
    </subcellularLocation>
</comment>
<evidence type="ECO:0000313" key="4">
    <source>
        <dbReference type="EMBL" id="CAD6239400.1"/>
    </source>
</evidence>
<dbReference type="PANTHER" id="PTHR31669:SF217">
    <property type="entry name" value="PROTEIN FAR1-RELATED SEQUENCE"/>
    <property type="match status" value="1"/>
</dbReference>
<dbReference type="Proteomes" id="UP000604825">
    <property type="component" value="Unassembled WGS sequence"/>
</dbReference>
<feature type="compositionally biased region" description="Polar residues" evidence="2">
    <location>
        <begin position="8"/>
        <end position="17"/>
    </location>
</feature>
<evidence type="ECO:0000259" key="3">
    <source>
        <dbReference type="Pfam" id="PF03101"/>
    </source>
</evidence>
<feature type="region of interest" description="Disordered" evidence="2">
    <location>
        <begin position="573"/>
        <end position="628"/>
    </location>
</feature>
<keyword evidence="1" id="KW-0479">Metal-binding</keyword>
<dbReference type="InterPro" id="IPR031052">
    <property type="entry name" value="FHY3/FAR1"/>
</dbReference>
<dbReference type="Pfam" id="PF03101">
    <property type="entry name" value="FAR1"/>
    <property type="match status" value="1"/>
</dbReference>
<sequence>MFIHGGQEEQSTESVQVGLSAPPVTTPMPNGTAASNSSPSPCLTPARLVTVTPLQPVSPATMVTPDKEKTYMHEPLLPEAMVPNDELRFNSSDEAKEFYYKYASKAGFDVRITKSHKTVIELNCNKQGHWDFYKLGEDRVREKMSMRCGCMTFVKVKWNIKKGYWFFERILLEHSHPLHPSPSLTQYMKAHKEKDPTIMGIVDQMQRCDVPLNATINVLSDIYGGRQNFTFTEMDLKNWLCRWHMLNKYRNELNKLYKLHEGLKIKLLTVMNHPLTPVEFEAAWNALVDEYGIREDEAIQGLWQNRHLWVAAYLKPLYCGRMTSTQRSESVNKMLKSRLFTCHMTCISKFARKMLEFIQHTNHTAAGETHWSQADNFCVTLQLFDGHLSRVYTRAGYKKYRDTYLYSTAFRIDPDVDNIDSYLVTHTNQSWKYAWFQHSFKVEANVREGLFCAHLIKAFTYPQIENKPSEYIKKRYTRDPRMMVTWDRNDIVNLGEDCEYERYNTKKLVEVAMMAVRALRKTKIGVQRGCEDFMALAEWGESVARDTGATLIGDNGNEGVAANIVREEHQAPTFGEGEETETGLDPQSPPNINHELISECAPREAMTKGRKRGGERPERDETCNKKSGGTRICSHCGLKGHYITGCPTNPDNAPKKRGGSGSLRGKMGRKRGRPPTKRQLEDEFDDVA</sequence>
<gene>
    <name evidence="4" type="ORF">NCGR_LOCUS26372</name>
</gene>
<comment type="caution">
    <text evidence="4">The sequence shown here is derived from an EMBL/GenBank/DDBJ whole genome shotgun (WGS) entry which is preliminary data.</text>
</comment>
<dbReference type="OrthoDB" id="694227at2759"/>
<comment type="similarity">
    <text evidence="1">Belongs to the FHY3/FAR1 family.</text>
</comment>
<comment type="function">
    <text evidence="1">Putative transcription activator involved in regulating light control of development.</text>
</comment>
<name>A0A811P9W5_9POAL</name>
<dbReference type="InterPro" id="IPR004330">
    <property type="entry name" value="FAR1_DNA_bnd_dom"/>
</dbReference>
<organism evidence="4 5">
    <name type="scientific">Miscanthus lutarioriparius</name>
    <dbReference type="NCBI Taxonomy" id="422564"/>
    <lineage>
        <taxon>Eukaryota</taxon>
        <taxon>Viridiplantae</taxon>
        <taxon>Streptophyta</taxon>
        <taxon>Embryophyta</taxon>
        <taxon>Tracheophyta</taxon>
        <taxon>Spermatophyta</taxon>
        <taxon>Magnoliopsida</taxon>
        <taxon>Liliopsida</taxon>
        <taxon>Poales</taxon>
        <taxon>Poaceae</taxon>
        <taxon>PACMAD clade</taxon>
        <taxon>Panicoideae</taxon>
        <taxon>Andropogonodae</taxon>
        <taxon>Andropogoneae</taxon>
        <taxon>Saccharinae</taxon>
        <taxon>Miscanthus</taxon>
    </lineage>
</organism>
<feature type="domain" description="FAR1" evidence="3">
    <location>
        <begin position="97"/>
        <end position="179"/>
    </location>
</feature>
<dbReference type="PANTHER" id="PTHR31669">
    <property type="entry name" value="PROTEIN FAR1-RELATED SEQUENCE 10-RELATED"/>
    <property type="match status" value="1"/>
</dbReference>
<feature type="region of interest" description="Disordered" evidence="2">
    <location>
        <begin position="644"/>
        <end position="688"/>
    </location>
</feature>
<evidence type="ECO:0000313" key="5">
    <source>
        <dbReference type="Proteomes" id="UP000604825"/>
    </source>
</evidence>
<dbReference type="EMBL" id="CAJGYO010000006">
    <property type="protein sequence ID" value="CAD6239400.1"/>
    <property type="molecule type" value="Genomic_DNA"/>
</dbReference>
<feature type="compositionally biased region" description="Basic residues" evidence="2">
    <location>
        <begin position="666"/>
        <end position="676"/>
    </location>
</feature>
<keyword evidence="1" id="KW-0862">Zinc</keyword>
<keyword evidence="5" id="KW-1185">Reference proteome</keyword>
<feature type="compositionally biased region" description="Polar residues" evidence="2">
    <location>
        <begin position="27"/>
        <end position="41"/>
    </location>
</feature>
<evidence type="ECO:0000256" key="2">
    <source>
        <dbReference type="SAM" id="MobiDB-lite"/>
    </source>
</evidence>
<evidence type="ECO:0000256" key="1">
    <source>
        <dbReference type="RuleBase" id="RU367018"/>
    </source>
</evidence>
<feature type="region of interest" description="Disordered" evidence="2">
    <location>
        <begin position="1"/>
        <end position="41"/>
    </location>
</feature>
<dbReference type="AlphaFoldDB" id="A0A811P9W5"/>
<dbReference type="GO" id="GO:0008270">
    <property type="term" value="F:zinc ion binding"/>
    <property type="evidence" value="ECO:0007669"/>
    <property type="project" value="UniProtKB-UniRule"/>
</dbReference>
<keyword evidence="1" id="KW-0539">Nucleus</keyword>
<accession>A0A811P9W5</accession>
<reference evidence="4" key="1">
    <citation type="submission" date="2020-10" db="EMBL/GenBank/DDBJ databases">
        <authorList>
            <person name="Han B."/>
            <person name="Lu T."/>
            <person name="Zhao Q."/>
            <person name="Huang X."/>
            <person name="Zhao Y."/>
        </authorList>
    </citation>
    <scope>NUCLEOTIDE SEQUENCE</scope>
</reference>
<proteinExistence type="inferred from homology"/>
<protein>
    <recommendedName>
        <fullName evidence="1">Protein FAR1-RELATED SEQUENCE</fullName>
    </recommendedName>
</protein>